<proteinExistence type="predicted"/>
<protein>
    <submittedName>
        <fullName evidence="1">Uncharacterized protein</fullName>
    </submittedName>
</protein>
<evidence type="ECO:0000313" key="1">
    <source>
        <dbReference type="EMBL" id="MBA0788252.1"/>
    </source>
</evidence>
<sequence>VYCIAQSFHFPFLSGSDKLFRRKKRVLIRVQLLNRELVIENRFLDKVEDNVAL</sequence>
<accession>A0A7J9FSG3</accession>
<comment type="caution">
    <text evidence="1">The sequence shown here is derived from an EMBL/GenBank/DDBJ whole genome shotgun (WGS) entry which is preliminary data.</text>
</comment>
<gene>
    <name evidence="1" type="ORF">Gotri_027942</name>
</gene>
<organism evidence="1 2">
    <name type="scientific">Gossypium trilobum</name>
    <dbReference type="NCBI Taxonomy" id="34281"/>
    <lineage>
        <taxon>Eukaryota</taxon>
        <taxon>Viridiplantae</taxon>
        <taxon>Streptophyta</taxon>
        <taxon>Embryophyta</taxon>
        <taxon>Tracheophyta</taxon>
        <taxon>Spermatophyta</taxon>
        <taxon>Magnoliopsida</taxon>
        <taxon>eudicotyledons</taxon>
        <taxon>Gunneridae</taxon>
        <taxon>Pentapetalae</taxon>
        <taxon>rosids</taxon>
        <taxon>malvids</taxon>
        <taxon>Malvales</taxon>
        <taxon>Malvaceae</taxon>
        <taxon>Malvoideae</taxon>
        <taxon>Gossypium</taxon>
    </lineage>
</organism>
<reference evidence="1 2" key="1">
    <citation type="journal article" date="2019" name="Genome Biol. Evol.">
        <title>Insights into the evolution of the New World diploid cottons (Gossypium, subgenus Houzingenia) based on genome sequencing.</title>
        <authorList>
            <person name="Grover C.E."/>
            <person name="Arick M.A. 2nd"/>
            <person name="Thrash A."/>
            <person name="Conover J.L."/>
            <person name="Sanders W.S."/>
            <person name="Peterson D.G."/>
            <person name="Frelichowski J.E."/>
            <person name="Scheffler J.A."/>
            <person name="Scheffler B.E."/>
            <person name="Wendel J.F."/>
        </authorList>
    </citation>
    <scope>NUCLEOTIDE SEQUENCE [LARGE SCALE GENOMIC DNA]</scope>
    <source>
        <strain evidence="1">8</strain>
        <tissue evidence="1">Leaf</tissue>
    </source>
</reference>
<dbReference type="AlphaFoldDB" id="A0A7J9FSG3"/>
<keyword evidence="2" id="KW-1185">Reference proteome</keyword>
<feature type="non-terminal residue" evidence="1">
    <location>
        <position position="53"/>
    </location>
</feature>
<evidence type="ECO:0000313" key="2">
    <source>
        <dbReference type="Proteomes" id="UP000593568"/>
    </source>
</evidence>
<dbReference type="EMBL" id="JABEZW010227427">
    <property type="protein sequence ID" value="MBA0788252.1"/>
    <property type="molecule type" value="Genomic_DNA"/>
</dbReference>
<dbReference type="Proteomes" id="UP000593568">
    <property type="component" value="Unassembled WGS sequence"/>
</dbReference>
<name>A0A7J9FSG3_9ROSI</name>